<dbReference type="EMBL" id="BSYR01000006">
    <property type="protein sequence ID" value="GMI68740.1"/>
    <property type="molecule type" value="Genomic_DNA"/>
</dbReference>
<gene>
    <name evidence="1" type="ORF">HRI_000543300</name>
</gene>
<dbReference type="PANTHER" id="PTHR31029:SF4">
    <property type="entry name" value="CYCLIN-DEPENDENT KINASE-LIKE PROTEIN"/>
    <property type="match status" value="1"/>
</dbReference>
<accession>A0A9W7H3I0</accession>
<organism evidence="1 2">
    <name type="scientific">Hibiscus trionum</name>
    <name type="common">Flower of an hour</name>
    <dbReference type="NCBI Taxonomy" id="183268"/>
    <lineage>
        <taxon>Eukaryota</taxon>
        <taxon>Viridiplantae</taxon>
        <taxon>Streptophyta</taxon>
        <taxon>Embryophyta</taxon>
        <taxon>Tracheophyta</taxon>
        <taxon>Spermatophyta</taxon>
        <taxon>Magnoliopsida</taxon>
        <taxon>eudicotyledons</taxon>
        <taxon>Gunneridae</taxon>
        <taxon>Pentapetalae</taxon>
        <taxon>rosids</taxon>
        <taxon>malvids</taxon>
        <taxon>Malvales</taxon>
        <taxon>Malvaceae</taxon>
        <taxon>Malvoideae</taxon>
        <taxon>Hibiscus</taxon>
    </lineage>
</organism>
<dbReference type="OrthoDB" id="785851at2759"/>
<sequence>MQFRHMGGKVCERISLLLQPSDMKVSHSKNPKSLLLHLEALLNNAFFDDFESIGFQKNVVNQILNPIDRCEANYGSFNDLQGLTWEEVLNKGTKYFSEEFSKFCDRKMSEIVAMLGWNRSCSEPLLQAFFVASKSVWLVHLLANSVHPAIPICSTKKDIY</sequence>
<evidence type="ECO:0000313" key="1">
    <source>
        <dbReference type="EMBL" id="GMI68740.1"/>
    </source>
</evidence>
<reference evidence="1" key="1">
    <citation type="submission" date="2023-05" db="EMBL/GenBank/DDBJ databases">
        <title>Genome and transcriptome analyses reveal genes involved in the formation of fine ridges on petal epidermal cells in Hibiscus trionum.</title>
        <authorList>
            <person name="Koshimizu S."/>
            <person name="Masuda S."/>
            <person name="Ishii T."/>
            <person name="Shirasu K."/>
            <person name="Hoshino A."/>
            <person name="Arita M."/>
        </authorList>
    </citation>
    <scope>NUCLEOTIDE SEQUENCE</scope>
    <source>
        <strain evidence="1">Hamamatsu line</strain>
    </source>
</reference>
<dbReference type="InterPro" id="IPR042316">
    <property type="entry name" value="IRKI-like"/>
</dbReference>
<protein>
    <submittedName>
        <fullName evidence="1">Uncharacterized protein</fullName>
    </submittedName>
</protein>
<dbReference type="AlphaFoldDB" id="A0A9W7H3I0"/>
<comment type="caution">
    <text evidence="1">The sequence shown here is derived from an EMBL/GenBank/DDBJ whole genome shotgun (WGS) entry which is preliminary data.</text>
</comment>
<keyword evidence="2" id="KW-1185">Reference proteome</keyword>
<proteinExistence type="predicted"/>
<dbReference type="Proteomes" id="UP001165190">
    <property type="component" value="Unassembled WGS sequence"/>
</dbReference>
<name>A0A9W7H3I0_HIBTR</name>
<dbReference type="PANTHER" id="PTHR31029">
    <property type="entry name" value="CYCLIN-DEPENDENT KINASE-LIKE PROTEIN"/>
    <property type="match status" value="1"/>
</dbReference>
<evidence type="ECO:0000313" key="2">
    <source>
        <dbReference type="Proteomes" id="UP001165190"/>
    </source>
</evidence>